<dbReference type="STRING" id="1817863.A2Y62_21285"/>
<keyword evidence="1" id="KW-1133">Transmembrane helix</keyword>
<dbReference type="InterPro" id="IPR011330">
    <property type="entry name" value="Glyco_hydro/deAcase_b/a-brl"/>
</dbReference>
<proteinExistence type="predicted"/>
<gene>
    <name evidence="2" type="ORF">A2Y62_21285</name>
</gene>
<dbReference type="AlphaFoldDB" id="A0A1F5VNZ5"/>
<evidence type="ECO:0000313" key="3">
    <source>
        <dbReference type="Proteomes" id="UP000178943"/>
    </source>
</evidence>
<dbReference type="PANTHER" id="PTHR30105:SF2">
    <property type="entry name" value="DIVERGENT POLYSACCHARIDE DEACETYLASE SUPERFAMILY"/>
    <property type="match status" value="1"/>
</dbReference>
<name>A0A1F5VNZ5_9BACT</name>
<protein>
    <recommendedName>
        <fullName evidence="4">Divergent polysaccharide deacetylase</fullName>
    </recommendedName>
</protein>
<dbReference type="GO" id="GO:0005975">
    <property type="term" value="P:carbohydrate metabolic process"/>
    <property type="evidence" value="ECO:0007669"/>
    <property type="project" value="InterPro"/>
</dbReference>
<comment type="caution">
    <text evidence="2">The sequence shown here is derived from an EMBL/GenBank/DDBJ whole genome shotgun (WGS) entry which is preliminary data.</text>
</comment>
<dbReference type="Gene3D" id="3.20.20.370">
    <property type="entry name" value="Glycoside hydrolase/deacetylase"/>
    <property type="match status" value="1"/>
</dbReference>
<sequence length="329" mass="37447">MKKHYNGRNKSAISKLAVGAGLLFWFSVTLFLSQVAKINLDNRNYVAGSMIIPHIKNSIQKPAPIIYEGKIVIIIDDIGREMESLQRLSKLQLPFTISILPYLKYSREAAIFAHQNGWEVMMHVPMEPLNYPEKNPGTNALMSYMSQDELQEKFIDIYTKIPYVKGFNNHMGSLFTTLPHKMQYIMKIASMKDIYFIDSKTTHRSSALRVAIENNVSASERTLFIDSVINEEIIIENLLNLFKTARERSFAIAICHAYPETLNALSKLAPLLAENNQHLVHASEVVYSIENKAYVNALYLQEQNKHKKAKAESDSLLLSKIDIPGEKIK</sequence>
<evidence type="ECO:0000313" key="2">
    <source>
        <dbReference type="EMBL" id="OGF65134.1"/>
    </source>
</evidence>
<dbReference type="SUPFAM" id="SSF88713">
    <property type="entry name" value="Glycoside hydrolase/deacetylase"/>
    <property type="match status" value="1"/>
</dbReference>
<organism evidence="2 3">
    <name type="scientific">Candidatus Fischerbacteria bacterium RBG_13_37_8</name>
    <dbReference type="NCBI Taxonomy" id="1817863"/>
    <lineage>
        <taxon>Bacteria</taxon>
        <taxon>Candidatus Fischeribacteriota</taxon>
    </lineage>
</organism>
<dbReference type="InterPro" id="IPR006837">
    <property type="entry name" value="Divergent_DAC"/>
</dbReference>
<feature type="transmembrane region" description="Helical" evidence="1">
    <location>
        <begin position="12"/>
        <end position="32"/>
    </location>
</feature>
<keyword evidence="1" id="KW-0812">Transmembrane</keyword>
<dbReference type="PANTHER" id="PTHR30105">
    <property type="entry name" value="UNCHARACTERIZED YIBQ-RELATED"/>
    <property type="match status" value="1"/>
</dbReference>
<accession>A0A1F5VNZ5</accession>
<evidence type="ECO:0008006" key="4">
    <source>
        <dbReference type="Google" id="ProtNLM"/>
    </source>
</evidence>
<dbReference type="CDD" id="cd10936">
    <property type="entry name" value="CE4_DAC2"/>
    <property type="match status" value="1"/>
</dbReference>
<keyword evidence="1" id="KW-0472">Membrane</keyword>
<reference evidence="2 3" key="1">
    <citation type="journal article" date="2016" name="Nat. Commun.">
        <title>Thousands of microbial genomes shed light on interconnected biogeochemical processes in an aquifer system.</title>
        <authorList>
            <person name="Anantharaman K."/>
            <person name="Brown C.T."/>
            <person name="Hug L.A."/>
            <person name="Sharon I."/>
            <person name="Castelle C.J."/>
            <person name="Probst A.J."/>
            <person name="Thomas B.C."/>
            <person name="Singh A."/>
            <person name="Wilkins M.J."/>
            <person name="Karaoz U."/>
            <person name="Brodie E.L."/>
            <person name="Williams K.H."/>
            <person name="Hubbard S.S."/>
            <person name="Banfield J.F."/>
        </authorList>
    </citation>
    <scope>NUCLEOTIDE SEQUENCE [LARGE SCALE GENOMIC DNA]</scope>
</reference>
<dbReference type="EMBL" id="MFGW01000117">
    <property type="protein sequence ID" value="OGF65134.1"/>
    <property type="molecule type" value="Genomic_DNA"/>
</dbReference>
<evidence type="ECO:0000256" key="1">
    <source>
        <dbReference type="SAM" id="Phobius"/>
    </source>
</evidence>
<dbReference type="Proteomes" id="UP000178943">
    <property type="component" value="Unassembled WGS sequence"/>
</dbReference>
<dbReference type="Pfam" id="PF04748">
    <property type="entry name" value="Polysacc_deac_2"/>
    <property type="match status" value="1"/>
</dbReference>